<accession>A0A9W7J144</accession>
<dbReference type="Proteomes" id="UP001165190">
    <property type="component" value="Unassembled WGS sequence"/>
</dbReference>
<evidence type="ECO:0000313" key="2">
    <source>
        <dbReference type="Proteomes" id="UP001165190"/>
    </source>
</evidence>
<name>A0A9W7J144_HIBTR</name>
<sequence length="151" mass="17048">MGFKSLTEFNVALVAKQCWRLITRPQCLLAQVLKARYYPNDNLLNANLGSNPSYVWRSIWNAKGLIEKGRGWRIDNGQHINIWNEPWLSGPSGGFLKNQAINCNYTLVSDLIDNTSGTWKIANLELIFDEEHVRKICAISLANAGLTDEVI</sequence>
<comment type="caution">
    <text evidence="1">The sequence shown here is derived from an EMBL/GenBank/DDBJ whole genome shotgun (WGS) entry which is preliminary data.</text>
</comment>
<organism evidence="1 2">
    <name type="scientific">Hibiscus trionum</name>
    <name type="common">Flower of an hour</name>
    <dbReference type="NCBI Taxonomy" id="183268"/>
    <lineage>
        <taxon>Eukaryota</taxon>
        <taxon>Viridiplantae</taxon>
        <taxon>Streptophyta</taxon>
        <taxon>Embryophyta</taxon>
        <taxon>Tracheophyta</taxon>
        <taxon>Spermatophyta</taxon>
        <taxon>Magnoliopsida</taxon>
        <taxon>eudicotyledons</taxon>
        <taxon>Gunneridae</taxon>
        <taxon>Pentapetalae</taxon>
        <taxon>rosids</taxon>
        <taxon>malvids</taxon>
        <taxon>Malvales</taxon>
        <taxon>Malvaceae</taxon>
        <taxon>Malvoideae</taxon>
        <taxon>Hibiscus</taxon>
    </lineage>
</organism>
<protein>
    <submittedName>
        <fullName evidence="1">Uncharacterized protein</fullName>
    </submittedName>
</protein>
<evidence type="ECO:0000313" key="1">
    <source>
        <dbReference type="EMBL" id="GMJ06213.1"/>
    </source>
</evidence>
<dbReference type="OrthoDB" id="1734132at2759"/>
<keyword evidence="2" id="KW-1185">Reference proteome</keyword>
<gene>
    <name evidence="1" type="ORF">HRI_004290500</name>
</gene>
<dbReference type="EMBL" id="BSYR01000045">
    <property type="protein sequence ID" value="GMJ06213.1"/>
    <property type="molecule type" value="Genomic_DNA"/>
</dbReference>
<proteinExistence type="predicted"/>
<dbReference type="AlphaFoldDB" id="A0A9W7J144"/>
<reference evidence="1" key="1">
    <citation type="submission" date="2023-05" db="EMBL/GenBank/DDBJ databases">
        <title>Genome and transcriptome analyses reveal genes involved in the formation of fine ridges on petal epidermal cells in Hibiscus trionum.</title>
        <authorList>
            <person name="Koshimizu S."/>
            <person name="Masuda S."/>
            <person name="Ishii T."/>
            <person name="Shirasu K."/>
            <person name="Hoshino A."/>
            <person name="Arita M."/>
        </authorList>
    </citation>
    <scope>NUCLEOTIDE SEQUENCE</scope>
    <source>
        <strain evidence="1">Hamamatsu line</strain>
    </source>
</reference>